<dbReference type="VEuPathDB" id="FungiDB:AMAG_18117"/>
<reference evidence="2 3" key="1">
    <citation type="submission" date="2009-11" db="EMBL/GenBank/DDBJ databases">
        <title>Annotation of Allomyces macrogynus ATCC 38327.</title>
        <authorList>
            <consortium name="The Broad Institute Genome Sequencing Platform"/>
            <person name="Russ C."/>
            <person name="Cuomo C."/>
            <person name="Burger G."/>
            <person name="Gray M.W."/>
            <person name="Holland P.W.H."/>
            <person name="King N."/>
            <person name="Lang F.B.F."/>
            <person name="Roger A.J."/>
            <person name="Ruiz-Trillo I."/>
            <person name="Young S.K."/>
            <person name="Zeng Q."/>
            <person name="Gargeya S."/>
            <person name="Fitzgerald M."/>
            <person name="Haas B."/>
            <person name="Abouelleil A."/>
            <person name="Alvarado L."/>
            <person name="Arachchi H.M."/>
            <person name="Berlin A."/>
            <person name="Chapman S.B."/>
            <person name="Gearin G."/>
            <person name="Goldberg J."/>
            <person name="Griggs A."/>
            <person name="Gujja S."/>
            <person name="Hansen M."/>
            <person name="Heiman D."/>
            <person name="Howarth C."/>
            <person name="Larimer J."/>
            <person name="Lui A."/>
            <person name="MacDonald P.J.P."/>
            <person name="McCowen C."/>
            <person name="Montmayeur A."/>
            <person name="Murphy C."/>
            <person name="Neiman D."/>
            <person name="Pearson M."/>
            <person name="Priest M."/>
            <person name="Roberts A."/>
            <person name="Saif S."/>
            <person name="Shea T."/>
            <person name="Sisk P."/>
            <person name="Stolte C."/>
            <person name="Sykes S."/>
            <person name="Wortman J."/>
            <person name="Nusbaum C."/>
            <person name="Birren B."/>
        </authorList>
    </citation>
    <scope>NUCLEOTIDE SEQUENCE [LARGE SCALE GENOMIC DNA]</scope>
    <source>
        <strain evidence="2 3">ATCC 38327</strain>
    </source>
</reference>
<gene>
    <name evidence="2" type="ORF">AMAG_18117</name>
</gene>
<evidence type="ECO:0000313" key="2">
    <source>
        <dbReference type="EMBL" id="KNE59169.1"/>
    </source>
</evidence>
<dbReference type="AlphaFoldDB" id="A0A0L0S9V4"/>
<keyword evidence="1" id="KW-1133">Transmembrane helix</keyword>
<name>A0A0L0S9V4_ALLM3</name>
<protein>
    <submittedName>
        <fullName evidence="2">Uncharacterized protein</fullName>
    </submittedName>
</protein>
<keyword evidence="1" id="KW-0472">Membrane</keyword>
<evidence type="ECO:0000256" key="1">
    <source>
        <dbReference type="SAM" id="Phobius"/>
    </source>
</evidence>
<feature type="transmembrane region" description="Helical" evidence="1">
    <location>
        <begin position="80"/>
        <end position="103"/>
    </location>
</feature>
<keyword evidence="3" id="KW-1185">Reference proteome</keyword>
<keyword evidence="1" id="KW-0812">Transmembrane</keyword>
<evidence type="ECO:0000313" key="3">
    <source>
        <dbReference type="Proteomes" id="UP000054350"/>
    </source>
</evidence>
<dbReference type="Proteomes" id="UP000054350">
    <property type="component" value="Unassembled WGS sequence"/>
</dbReference>
<organism evidence="2 3">
    <name type="scientific">Allomyces macrogynus (strain ATCC 38327)</name>
    <name type="common">Allomyces javanicus var. macrogynus</name>
    <dbReference type="NCBI Taxonomy" id="578462"/>
    <lineage>
        <taxon>Eukaryota</taxon>
        <taxon>Fungi</taxon>
        <taxon>Fungi incertae sedis</taxon>
        <taxon>Blastocladiomycota</taxon>
        <taxon>Blastocladiomycetes</taxon>
        <taxon>Blastocladiales</taxon>
        <taxon>Blastocladiaceae</taxon>
        <taxon>Allomyces</taxon>
    </lineage>
</organism>
<feature type="transmembrane region" description="Helical" evidence="1">
    <location>
        <begin position="115"/>
        <end position="133"/>
    </location>
</feature>
<sequence>MAALSPKRMSRKLVAGITYPHDAVTSNLMSASTLMAWRAFLTVVFLAVLVLAMMSAYLGYRFTRATAVQHDMDVSNVTATIHSLLYTFNCTNHPIVVIVYWIFLSDNFTKSTSTPGRFVSVFMHGVTLVIVLLEISGDAWVYSFLDYTKPAAAYMYPGVLVAAIVFFAIMLMVHRIRDAIVGRPDGYEANKDVELSASRLNASDNV</sequence>
<dbReference type="OrthoDB" id="419711at2759"/>
<feature type="transmembrane region" description="Helical" evidence="1">
    <location>
        <begin position="153"/>
        <end position="173"/>
    </location>
</feature>
<reference evidence="3" key="2">
    <citation type="submission" date="2009-11" db="EMBL/GenBank/DDBJ databases">
        <title>The Genome Sequence of Allomyces macrogynus strain ATCC 38327.</title>
        <authorList>
            <consortium name="The Broad Institute Genome Sequencing Platform"/>
            <person name="Russ C."/>
            <person name="Cuomo C."/>
            <person name="Shea T."/>
            <person name="Young S.K."/>
            <person name="Zeng Q."/>
            <person name="Koehrsen M."/>
            <person name="Haas B."/>
            <person name="Borodovsky M."/>
            <person name="Guigo R."/>
            <person name="Alvarado L."/>
            <person name="Berlin A."/>
            <person name="Borenstein D."/>
            <person name="Chen Z."/>
            <person name="Engels R."/>
            <person name="Freedman E."/>
            <person name="Gellesch M."/>
            <person name="Goldberg J."/>
            <person name="Griggs A."/>
            <person name="Gujja S."/>
            <person name="Heiman D."/>
            <person name="Hepburn T."/>
            <person name="Howarth C."/>
            <person name="Jen D."/>
            <person name="Larson L."/>
            <person name="Lewis B."/>
            <person name="Mehta T."/>
            <person name="Park D."/>
            <person name="Pearson M."/>
            <person name="Roberts A."/>
            <person name="Saif S."/>
            <person name="Shenoy N."/>
            <person name="Sisk P."/>
            <person name="Stolte C."/>
            <person name="Sykes S."/>
            <person name="Walk T."/>
            <person name="White J."/>
            <person name="Yandava C."/>
            <person name="Burger G."/>
            <person name="Gray M.W."/>
            <person name="Holland P.W.H."/>
            <person name="King N."/>
            <person name="Lang F.B.F."/>
            <person name="Roger A.J."/>
            <person name="Ruiz-Trillo I."/>
            <person name="Lander E."/>
            <person name="Nusbaum C."/>
        </authorList>
    </citation>
    <scope>NUCLEOTIDE SEQUENCE [LARGE SCALE GENOMIC DNA]</scope>
    <source>
        <strain evidence="3">ATCC 38327</strain>
    </source>
</reference>
<proteinExistence type="predicted"/>
<dbReference type="EMBL" id="GG745334">
    <property type="protein sequence ID" value="KNE59169.1"/>
    <property type="molecule type" value="Genomic_DNA"/>
</dbReference>
<feature type="transmembrane region" description="Helical" evidence="1">
    <location>
        <begin position="39"/>
        <end position="60"/>
    </location>
</feature>
<accession>A0A0L0S9V4</accession>